<sequence>MGAVAKSTFWEAPRRGPCLSLPWVCWGPGKRGTPPGGVVGGTLRRKGSSRPRKAVTLPTEARSCQGWCRIRAVGGRPLAPAPVLGRLPGLRWSHPLQGRGGPASAGPSAPEAVEAFPGPAKGLCPLSQTP</sequence>
<reference evidence="2" key="1">
    <citation type="submission" date="2025-08" db="UniProtKB">
        <authorList>
            <consortium name="Ensembl"/>
        </authorList>
    </citation>
    <scope>IDENTIFICATION</scope>
</reference>
<protein>
    <submittedName>
        <fullName evidence="2">Uncharacterized protein</fullName>
    </submittedName>
</protein>
<name>A0A8C9I7L2_9PRIM</name>
<feature type="compositionally biased region" description="Basic residues" evidence="1">
    <location>
        <begin position="43"/>
        <end position="53"/>
    </location>
</feature>
<dbReference type="AlphaFoldDB" id="A0A8C9I7L2"/>
<accession>A0A8C9I7L2</accession>
<proteinExistence type="predicted"/>
<evidence type="ECO:0000313" key="2">
    <source>
        <dbReference type="Ensembl" id="ENSPTEP00000027142.1"/>
    </source>
</evidence>
<reference evidence="2" key="2">
    <citation type="submission" date="2025-09" db="UniProtKB">
        <authorList>
            <consortium name="Ensembl"/>
        </authorList>
    </citation>
    <scope>IDENTIFICATION</scope>
</reference>
<keyword evidence="3" id="KW-1185">Reference proteome</keyword>
<feature type="region of interest" description="Disordered" evidence="1">
    <location>
        <begin position="31"/>
        <end position="56"/>
    </location>
</feature>
<evidence type="ECO:0000313" key="3">
    <source>
        <dbReference type="Proteomes" id="UP000694416"/>
    </source>
</evidence>
<dbReference type="Ensembl" id="ENSPTET00000038099.1">
    <property type="protein sequence ID" value="ENSPTEP00000027142.1"/>
    <property type="gene ID" value="ENSPTEG00000027057.1"/>
</dbReference>
<evidence type="ECO:0000256" key="1">
    <source>
        <dbReference type="SAM" id="MobiDB-lite"/>
    </source>
</evidence>
<organism evidence="2 3">
    <name type="scientific">Piliocolobus tephrosceles</name>
    <name type="common">Ugandan red Colobus</name>
    <dbReference type="NCBI Taxonomy" id="591936"/>
    <lineage>
        <taxon>Eukaryota</taxon>
        <taxon>Metazoa</taxon>
        <taxon>Chordata</taxon>
        <taxon>Craniata</taxon>
        <taxon>Vertebrata</taxon>
        <taxon>Euteleostomi</taxon>
        <taxon>Mammalia</taxon>
        <taxon>Eutheria</taxon>
        <taxon>Euarchontoglires</taxon>
        <taxon>Primates</taxon>
        <taxon>Haplorrhini</taxon>
        <taxon>Catarrhini</taxon>
        <taxon>Cercopithecidae</taxon>
        <taxon>Colobinae</taxon>
        <taxon>Piliocolobus</taxon>
    </lineage>
</organism>
<feature type="region of interest" description="Disordered" evidence="1">
    <location>
        <begin position="93"/>
        <end position="130"/>
    </location>
</feature>
<dbReference type="Proteomes" id="UP000694416">
    <property type="component" value="Unplaced"/>
</dbReference>